<keyword evidence="3" id="KW-0472">Membrane</keyword>
<dbReference type="InterPro" id="IPR043128">
    <property type="entry name" value="Rev_trsase/Diguanyl_cyclase"/>
</dbReference>
<dbReference type="EC" id="2.7.7.65" evidence="1"/>
<dbReference type="EMBL" id="JAVDWO010000005">
    <property type="protein sequence ID" value="MDR7192673.1"/>
    <property type="molecule type" value="Genomic_DNA"/>
</dbReference>
<comment type="catalytic activity">
    <reaction evidence="2">
        <text>2 GTP = 3',3'-c-di-GMP + 2 diphosphate</text>
        <dbReference type="Rhea" id="RHEA:24898"/>
        <dbReference type="ChEBI" id="CHEBI:33019"/>
        <dbReference type="ChEBI" id="CHEBI:37565"/>
        <dbReference type="ChEBI" id="CHEBI:58805"/>
        <dbReference type="EC" id="2.7.7.65"/>
    </reaction>
</comment>
<feature type="domain" description="GGDEF" evidence="4">
    <location>
        <begin position="199"/>
        <end position="328"/>
    </location>
</feature>
<gene>
    <name evidence="5" type="ORF">J2W68_001389</name>
</gene>
<comment type="caution">
    <text evidence="5">The sequence shown here is derived from an EMBL/GenBank/DDBJ whole genome shotgun (WGS) entry which is preliminary data.</text>
</comment>
<dbReference type="PANTHER" id="PTHR45138">
    <property type="entry name" value="REGULATORY COMPONENTS OF SENSORY TRANSDUCTION SYSTEM"/>
    <property type="match status" value="1"/>
</dbReference>
<feature type="transmembrane region" description="Helical" evidence="3">
    <location>
        <begin position="16"/>
        <end position="36"/>
    </location>
</feature>
<proteinExistence type="predicted"/>
<accession>A0ABU1XVP3</accession>
<dbReference type="CDD" id="cd01949">
    <property type="entry name" value="GGDEF"/>
    <property type="match status" value="1"/>
</dbReference>
<protein>
    <recommendedName>
        <fullName evidence="1">diguanylate cyclase</fullName>
        <ecNumber evidence="1">2.7.7.65</ecNumber>
    </recommendedName>
</protein>
<evidence type="ECO:0000256" key="1">
    <source>
        <dbReference type="ARBA" id="ARBA00012528"/>
    </source>
</evidence>
<feature type="transmembrane region" description="Helical" evidence="3">
    <location>
        <begin position="43"/>
        <end position="64"/>
    </location>
</feature>
<feature type="transmembrane region" description="Helical" evidence="3">
    <location>
        <begin position="114"/>
        <end position="132"/>
    </location>
</feature>
<dbReference type="PROSITE" id="PS50887">
    <property type="entry name" value="GGDEF"/>
    <property type="match status" value="1"/>
</dbReference>
<dbReference type="Pfam" id="PF00990">
    <property type="entry name" value="GGDEF"/>
    <property type="match status" value="1"/>
</dbReference>
<name>A0ABU1XVP3_9GAMM</name>
<dbReference type="InterPro" id="IPR000160">
    <property type="entry name" value="GGDEF_dom"/>
</dbReference>
<keyword evidence="6" id="KW-1185">Reference proteome</keyword>
<evidence type="ECO:0000256" key="3">
    <source>
        <dbReference type="SAM" id="Phobius"/>
    </source>
</evidence>
<dbReference type="NCBIfam" id="TIGR00254">
    <property type="entry name" value="GGDEF"/>
    <property type="match status" value="1"/>
</dbReference>
<dbReference type="InterPro" id="IPR050469">
    <property type="entry name" value="Diguanylate_Cyclase"/>
</dbReference>
<dbReference type="PANTHER" id="PTHR45138:SF9">
    <property type="entry name" value="DIGUANYLATE CYCLASE DGCM-RELATED"/>
    <property type="match status" value="1"/>
</dbReference>
<evidence type="ECO:0000259" key="4">
    <source>
        <dbReference type="PROSITE" id="PS50887"/>
    </source>
</evidence>
<sequence length="329" mass="35499">MGAATMIARLRNDFRLTIITLLGSVTSVVVGSFLVWRLVRGDWTIAALDAGVVFTVVAVVGLAWREGHTERAGAWMVVLNSGFAILAFLTIGPAASGWVYVVLMTNYYLAPLRVATWSGAALLLCASATLLWRDVGPYHVSTLVTWSLVYAFSMVFARRLRTHSDSLELLASVDPLTRIPNRGMLEADLQQAIATGQSGRIGLLVLDIDRFKTVNDTYGHAAGDTVLMDLAALLGEELRQGDAVYRFGGEEFVMVLPASSEQALTRTADRVREAVATRLTGPGGQITVAVGGAMLAAERDWQDWFARADASLYQAKRAGGNTTHIAEPL</sequence>
<keyword evidence="3" id="KW-0812">Transmembrane</keyword>
<feature type="transmembrane region" description="Helical" evidence="3">
    <location>
        <begin position="76"/>
        <end position="102"/>
    </location>
</feature>
<dbReference type="Gene3D" id="3.30.70.270">
    <property type="match status" value="1"/>
</dbReference>
<feature type="transmembrane region" description="Helical" evidence="3">
    <location>
        <begin position="138"/>
        <end position="157"/>
    </location>
</feature>
<evidence type="ECO:0000313" key="5">
    <source>
        <dbReference type="EMBL" id="MDR7192673.1"/>
    </source>
</evidence>
<keyword evidence="3" id="KW-1133">Transmembrane helix</keyword>
<evidence type="ECO:0000256" key="2">
    <source>
        <dbReference type="ARBA" id="ARBA00034247"/>
    </source>
</evidence>
<evidence type="ECO:0000313" key="6">
    <source>
        <dbReference type="Proteomes" id="UP001256588"/>
    </source>
</evidence>
<dbReference type="InterPro" id="IPR029787">
    <property type="entry name" value="Nucleotide_cyclase"/>
</dbReference>
<organism evidence="5 6">
    <name type="scientific">Luteimonas terrae</name>
    <dbReference type="NCBI Taxonomy" id="1530191"/>
    <lineage>
        <taxon>Bacteria</taxon>
        <taxon>Pseudomonadati</taxon>
        <taxon>Pseudomonadota</taxon>
        <taxon>Gammaproteobacteria</taxon>
        <taxon>Lysobacterales</taxon>
        <taxon>Lysobacteraceae</taxon>
        <taxon>Luteimonas</taxon>
    </lineage>
</organism>
<dbReference type="SMART" id="SM00267">
    <property type="entry name" value="GGDEF"/>
    <property type="match status" value="1"/>
</dbReference>
<reference evidence="5 6" key="1">
    <citation type="submission" date="2023-07" db="EMBL/GenBank/DDBJ databases">
        <title>Sorghum-associated microbial communities from plants grown in Nebraska, USA.</title>
        <authorList>
            <person name="Schachtman D."/>
        </authorList>
    </citation>
    <scope>NUCLEOTIDE SEQUENCE [LARGE SCALE GENOMIC DNA]</scope>
    <source>
        <strain evidence="5 6">4099</strain>
    </source>
</reference>
<dbReference type="SUPFAM" id="SSF55073">
    <property type="entry name" value="Nucleotide cyclase"/>
    <property type="match status" value="1"/>
</dbReference>
<dbReference type="Proteomes" id="UP001256588">
    <property type="component" value="Unassembled WGS sequence"/>
</dbReference>